<dbReference type="RefSeq" id="WP_212704646.1">
    <property type="nucleotide sequence ID" value="NZ_CP073581.1"/>
</dbReference>
<dbReference type="Proteomes" id="UP000683291">
    <property type="component" value="Chromosome 1"/>
</dbReference>
<evidence type="ECO:0000313" key="4">
    <source>
        <dbReference type="Proteomes" id="UP000683291"/>
    </source>
</evidence>
<dbReference type="AlphaFoldDB" id="A0A975JDH7"/>
<feature type="signal peptide" evidence="2">
    <location>
        <begin position="1"/>
        <end position="30"/>
    </location>
</feature>
<organism evidence="3 4">
    <name type="scientific">Sulfitobacter albidus</name>
    <dbReference type="NCBI Taxonomy" id="2829501"/>
    <lineage>
        <taxon>Bacteria</taxon>
        <taxon>Pseudomonadati</taxon>
        <taxon>Pseudomonadota</taxon>
        <taxon>Alphaproteobacteria</taxon>
        <taxon>Rhodobacterales</taxon>
        <taxon>Roseobacteraceae</taxon>
        <taxon>Sulfitobacter</taxon>
    </lineage>
</organism>
<evidence type="ECO:0000313" key="3">
    <source>
        <dbReference type="EMBL" id="QUJ76448.1"/>
    </source>
</evidence>
<evidence type="ECO:0008006" key="5">
    <source>
        <dbReference type="Google" id="ProtNLM"/>
    </source>
</evidence>
<keyword evidence="4" id="KW-1185">Reference proteome</keyword>
<name>A0A975JDH7_9RHOB</name>
<feature type="chain" id="PRO_5036972069" description="Lectin-like protein BA14k" evidence="2">
    <location>
        <begin position="31"/>
        <end position="180"/>
    </location>
</feature>
<keyword evidence="2" id="KW-0732">Signal</keyword>
<gene>
    <name evidence="3" type="ORF">KDD17_16450</name>
</gene>
<reference evidence="3" key="1">
    <citation type="submission" date="2021-04" db="EMBL/GenBank/DDBJ databases">
        <title>Complete genome sequence for Sulfitobacter sp. strain JK7-1.</title>
        <authorList>
            <person name="Park S.-J."/>
        </authorList>
    </citation>
    <scope>NUCLEOTIDE SEQUENCE</scope>
    <source>
        <strain evidence="3">JK7-1</strain>
    </source>
</reference>
<dbReference type="EMBL" id="CP073581">
    <property type="protein sequence ID" value="QUJ76448.1"/>
    <property type="molecule type" value="Genomic_DNA"/>
</dbReference>
<feature type="compositionally biased region" description="Basic residues" evidence="1">
    <location>
        <begin position="74"/>
        <end position="106"/>
    </location>
</feature>
<dbReference type="KEGG" id="sual:KDD17_16450"/>
<evidence type="ECO:0000256" key="2">
    <source>
        <dbReference type="SAM" id="SignalP"/>
    </source>
</evidence>
<evidence type="ECO:0000256" key="1">
    <source>
        <dbReference type="SAM" id="MobiDB-lite"/>
    </source>
</evidence>
<protein>
    <recommendedName>
        <fullName evidence="5">Lectin-like protein BA14k</fullName>
    </recommendedName>
</protein>
<proteinExistence type="predicted"/>
<accession>A0A975JDH7</accession>
<sequence length="180" mass="20874">MRLALSSRFLSTLAATALALTAFTAAPAYADDDRTARALATILGLAIVGKIIHDERKDDKEKRKARQQVYKPQAHTHRHGHLTHRHHDGQVRHSHRSHQPKPRPLPRRVDRKQLPKHCFRSYDTRQGTAYMFGRRCLERSYQFVNRLPQACAQRIRTYDGKRRGYNARCLRRNGYSLARG</sequence>
<feature type="region of interest" description="Disordered" evidence="1">
    <location>
        <begin position="56"/>
        <end position="111"/>
    </location>
</feature>